<accession>A0A1V3XWP1</accession>
<organism evidence="2 3">
    <name type="scientific">Mycobacterium kansasii</name>
    <dbReference type="NCBI Taxonomy" id="1768"/>
    <lineage>
        <taxon>Bacteria</taxon>
        <taxon>Bacillati</taxon>
        <taxon>Actinomycetota</taxon>
        <taxon>Actinomycetes</taxon>
        <taxon>Mycobacteriales</taxon>
        <taxon>Mycobacteriaceae</taxon>
        <taxon>Mycobacterium</taxon>
    </lineage>
</organism>
<dbReference type="Proteomes" id="UP000188532">
    <property type="component" value="Unassembled WGS sequence"/>
</dbReference>
<evidence type="ECO:0000313" key="2">
    <source>
        <dbReference type="EMBL" id="OOK83176.1"/>
    </source>
</evidence>
<dbReference type="EMBL" id="MVBN01000001">
    <property type="protein sequence ID" value="OOK83176.1"/>
    <property type="molecule type" value="Genomic_DNA"/>
</dbReference>
<reference evidence="2 3" key="1">
    <citation type="submission" date="2017-02" db="EMBL/GenBank/DDBJ databases">
        <title>Complete genome sequences of Mycobacterium kansasii strains isolated from rhesus macaques.</title>
        <authorList>
            <person name="Panda A."/>
            <person name="Nagaraj S."/>
            <person name="Zhao X."/>
            <person name="Tettelin H."/>
            <person name="Detolla L.J."/>
        </authorList>
    </citation>
    <scope>NUCLEOTIDE SEQUENCE [LARGE SCALE GENOMIC DNA]</scope>
    <source>
        <strain evidence="2 3">11-3469</strain>
    </source>
</reference>
<dbReference type="AlphaFoldDB" id="A0A1V3XWP1"/>
<sequence>MDAGRTPGGAAKRPKRTQVSIERPPGQSSSPPGGDNAIGTADAAYSLSYPG</sequence>
<protein>
    <submittedName>
        <fullName evidence="2">Uncharacterized protein</fullName>
    </submittedName>
</protein>
<evidence type="ECO:0000313" key="3">
    <source>
        <dbReference type="Proteomes" id="UP000188532"/>
    </source>
</evidence>
<name>A0A1V3XWP1_MYCKA</name>
<gene>
    <name evidence="2" type="ORF">BZL29_0713</name>
</gene>
<evidence type="ECO:0000256" key="1">
    <source>
        <dbReference type="SAM" id="MobiDB-lite"/>
    </source>
</evidence>
<feature type="compositionally biased region" description="Low complexity" evidence="1">
    <location>
        <begin position="24"/>
        <end position="34"/>
    </location>
</feature>
<feature type="region of interest" description="Disordered" evidence="1">
    <location>
        <begin position="1"/>
        <end position="51"/>
    </location>
</feature>
<comment type="caution">
    <text evidence="2">The sequence shown here is derived from an EMBL/GenBank/DDBJ whole genome shotgun (WGS) entry which is preliminary data.</text>
</comment>
<proteinExistence type="predicted"/>